<dbReference type="SUPFAM" id="SSF48208">
    <property type="entry name" value="Six-hairpin glycosidases"/>
    <property type="match status" value="1"/>
</dbReference>
<accession>G8JR76</accession>
<dbReference type="eggNOG" id="ENOG502QR7D">
    <property type="taxonomic scope" value="Eukaryota"/>
</dbReference>
<dbReference type="HOGENOM" id="CLU_023537_1_1_1"/>
<dbReference type="InterPro" id="IPR012341">
    <property type="entry name" value="6hp_glycosidase-like_sf"/>
</dbReference>
<evidence type="ECO:0000313" key="2">
    <source>
        <dbReference type="EMBL" id="AET38645.1"/>
    </source>
</evidence>
<dbReference type="InterPro" id="IPR008928">
    <property type="entry name" value="6-hairpin_glycosidase_sf"/>
</dbReference>
<dbReference type="OMA" id="WFAWCNS"/>
<dbReference type="InterPro" id="IPR008313">
    <property type="entry name" value="GH125"/>
</dbReference>
<feature type="signal peptide" evidence="1">
    <location>
        <begin position="1"/>
        <end position="30"/>
    </location>
</feature>
<feature type="chain" id="PRO_5003510876" description="Glycoside hydrolase family 125 protein" evidence="1">
    <location>
        <begin position="31"/>
        <end position="612"/>
    </location>
</feature>
<dbReference type="GO" id="GO:0004553">
    <property type="term" value="F:hydrolase activity, hydrolyzing O-glycosyl compounds"/>
    <property type="evidence" value="ECO:0007669"/>
    <property type="project" value="UniProtKB-ARBA"/>
</dbReference>
<reference evidence="3" key="1">
    <citation type="journal article" date="2012" name="G3 (Bethesda)">
        <title>Pichia sorbitophila, an interspecies yeast hybrid reveals early steps of genome resolution following polyploidization.</title>
        <authorList>
            <person name="Leh Louis V."/>
            <person name="Despons L."/>
            <person name="Friedrich A."/>
            <person name="Martin T."/>
            <person name="Durrens P."/>
            <person name="Casaregola S."/>
            <person name="Neuveglise C."/>
            <person name="Fairhead C."/>
            <person name="Marck C."/>
            <person name="Cruz J.A."/>
            <person name="Straub M.L."/>
            <person name="Kugler V."/>
            <person name="Sacerdot C."/>
            <person name="Uzunov Z."/>
            <person name="Thierry A."/>
            <person name="Weiss S."/>
            <person name="Bleykasten C."/>
            <person name="De Montigny J."/>
            <person name="Jacques N."/>
            <person name="Jung P."/>
            <person name="Lemaire M."/>
            <person name="Mallet S."/>
            <person name="Morel G."/>
            <person name="Richard G.F."/>
            <person name="Sarkar A."/>
            <person name="Savel G."/>
            <person name="Schacherer J."/>
            <person name="Seret M.L."/>
            <person name="Talla E."/>
            <person name="Samson G."/>
            <person name="Jubin C."/>
            <person name="Poulain J."/>
            <person name="Vacherie B."/>
            <person name="Barbe V."/>
            <person name="Pelletier E."/>
            <person name="Sherman D.J."/>
            <person name="Westhof E."/>
            <person name="Weissenbach J."/>
            <person name="Baret P.V."/>
            <person name="Wincker P."/>
            <person name="Gaillardin C."/>
            <person name="Dujon B."/>
            <person name="Souciet J.L."/>
        </authorList>
    </citation>
    <scope>NUCLEOTIDE SEQUENCE [LARGE SCALE GENOMIC DNA]</scope>
    <source>
        <strain evidence="3">CBS 270.75 / DBVPG 7215 / KCTC 17166 / NRRL Y-17582</strain>
    </source>
</reference>
<organism evidence="2 3">
    <name type="scientific">Eremothecium cymbalariae (strain CBS 270.75 / DBVPG 7215 / KCTC 17166 / NRRL Y-17582)</name>
    <name type="common">Yeast</name>
    <dbReference type="NCBI Taxonomy" id="931890"/>
    <lineage>
        <taxon>Eukaryota</taxon>
        <taxon>Fungi</taxon>
        <taxon>Dikarya</taxon>
        <taxon>Ascomycota</taxon>
        <taxon>Saccharomycotina</taxon>
        <taxon>Saccharomycetes</taxon>
        <taxon>Saccharomycetales</taxon>
        <taxon>Saccharomycetaceae</taxon>
        <taxon>Eremothecium</taxon>
    </lineage>
</organism>
<dbReference type="PANTHER" id="PTHR31047:SF0">
    <property type="entry name" value="MEIOTICALLY UP-REGULATED GENE 157 PROTEIN"/>
    <property type="match status" value="1"/>
</dbReference>
<dbReference type="SMART" id="SM01149">
    <property type="entry name" value="DUF1237"/>
    <property type="match status" value="1"/>
</dbReference>
<dbReference type="AlphaFoldDB" id="G8JR76"/>
<dbReference type="EMBL" id="CP002499">
    <property type="protein sequence ID" value="AET38645.1"/>
    <property type="molecule type" value="Genomic_DNA"/>
</dbReference>
<sequence>MSSIPGNARRRQKVLLVGLTLLVMYMVSPAGYWTGEPMVDDTAGKIIDEKDGNYRFPRMSTSRHKFNSKRLSDCENYADYARVPHFASDGSSTPLGLPNQRPPEDCRTFSSPLIEEFIKEFKGKLKDQDLAILFENTFPNTLDTTILWHVTAEENQRMKNHADQNSYRNEYPETFVVTGDIKAEWLRDSSWQLAVYQPFIKRDPYIKELIRGAINTQSQLFLHNPYCNAFHPPPYSKATPRESAIDDVFPKPNWAQVLECKYEIDSLASFLTLSRQYYQNAPEEDMFDFVTDDWLLAVKRLFQIVDREADSTFFPDGGLHEFMYKFKRQTNIGTETLPLDGSGNPMKSGTGLVRSAFRPSDDACIFQYFVPGNAHLAVELEYLVDILTDYLIYENAGKSKTTNYYNVDIGTLIENSEERARKIREGIENNAVFEHPDFGRVLAYEVDGYGSRVFMDDANIPSLLSLPDIGYISKDNELYQNTRDMILSMKGNPYYMNGVYFKGIGGPHIGLKYAWPMSLLVRIRTSEDDKEIMDCLKLIMENTGGLGLIHESIQTSTAGGTEYTRSWFAWANSEFAKTIFDLADRKPHLIFTQEALEKKFNLNSFIAGIAVS</sequence>
<dbReference type="Pfam" id="PF06824">
    <property type="entry name" value="Glyco_hydro_125"/>
    <property type="match status" value="1"/>
</dbReference>
<evidence type="ECO:0000313" key="3">
    <source>
        <dbReference type="Proteomes" id="UP000006790"/>
    </source>
</evidence>
<proteinExistence type="predicted"/>
<dbReference type="KEGG" id="erc:Ecym_3142"/>
<dbReference type="OrthoDB" id="7771656at2759"/>
<keyword evidence="3" id="KW-1185">Reference proteome</keyword>
<dbReference type="Gene3D" id="1.50.10.10">
    <property type="match status" value="1"/>
</dbReference>
<keyword evidence="1" id="KW-0732">Signal</keyword>
<dbReference type="GO" id="GO:0005975">
    <property type="term" value="P:carbohydrate metabolic process"/>
    <property type="evidence" value="ECO:0007669"/>
    <property type="project" value="InterPro"/>
</dbReference>
<evidence type="ECO:0000256" key="1">
    <source>
        <dbReference type="SAM" id="SignalP"/>
    </source>
</evidence>
<name>G8JR76_ERECY</name>
<gene>
    <name evidence="2" type="ordered locus">Ecym_3142</name>
</gene>
<dbReference type="PANTHER" id="PTHR31047">
    <property type="entry name" value="MEIOTICALLY UP-REGULATED GENE 157 PROTEIN"/>
    <property type="match status" value="1"/>
</dbReference>
<protein>
    <recommendedName>
        <fullName evidence="4">Glycoside hydrolase family 125 protein</fullName>
    </recommendedName>
</protein>
<dbReference type="RefSeq" id="XP_003645462.1">
    <property type="nucleotide sequence ID" value="XM_003645414.1"/>
</dbReference>
<dbReference type="GeneID" id="11472125"/>
<dbReference type="Proteomes" id="UP000006790">
    <property type="component" value="Chromosome 3"/>
</dbReference>
<evidence type="ECO:0008006" key="4">
    <source>
        <dbReference type="Google" id="ProtNLM"/>
    </source>
</evidence>
<dbReference type="InParanoid" id="G8JR76"/>